<dbReference type="InParanoid" id="A0A251S658"/>
<reference evidence="1" key="3">
    <citation type="submission" date="2020-06" db="EMBL/GenBank/DDBJ databases">
        <title>Helianthus annuus Genome sequencing and assembly Release 2.</title>
        <authorList>
            <person name="Gouzy J."/>
            <person name="Langlade N."/>
            <person name="Munos S."/>
        </authorList>
    </citation>
    <scope>NUCLEOTIDE SEQUENCE</scope>
    <source>
        <tissue evidence="1">Leaves</tissue>
    </source>
</reference>
<dbReference type="Gramene" id="mRNA:HanXRQr2_Chr15g0675281">
    <property type="protein sequence ID" value="mRNA:HanXRQr2_Chr15g0675281"/>
    <property type="gene ID" value="HanXRQr2_Chr15g0675281"/>
</dbReference>
<evidence type="ECO:0000313" key="2">
    <source>
        <dbReference type="EMBL" id="OTF94061.1"/>
    </source>
</evidence>
<sequence>MPPLTEQTKRIFPLVGQLARTHSWHSCFLLLHPPAINRTLHHSDPEPLIRAREEVEPHK</sequence>
<name>A0A251S658_HELAN</name>
<accession>A0A251S658</accession>
<protein>
    <submittedName>
        <fullName evidence="2">Uncharacterized protein</fullName>
    </submittedName>
</protein>
<dbReference type="EMBL" id="CM007904">
    <property type="protein sequence ID" value="OTF94061.1"/>
    <property type="molecule type" value="Genomic_DNA"/>
</dbReference>
<keyword evidence="3" id="KW-1185">Reference proteome</keyword>
<reference evidence="1 3" key="1">
    <citation type="journal article" date="2017" name="Nature">
        <title>The sunflower genome provides insights into oil metabolism, flowering and Asterid evolution.</title>
        <authorList>
            <person name="Badouin H."/>
            <person name="Gouzy J."/>
            <person name="Grassa C.J."/>
            <person name="Murat F."/>
            <person name="Staton S.E."/>
            <person name="Cottret L."/>
            <person name="Lelandais-Briere C."/>
            <person name="Owens G.L."/>
            <person name="Carrere S."/>
            <person name="Mayjonade B."/>
            <person name="Legrand L."/>
            <person name="Gill N."/>
            <person name="Kane N.C."/>
            <person name="Bowers J.E."/>
            <person name="Hubner S."/>
            <person name="Bellec A."/>
            <person name="Berard A."/>
            <person name="Berges H."/>
            <person name="Blanchet N."/>
            <person name="Boniface M.C."/>
            <person name="Brunel D."/>
            <person name="Catrice O."/>
            <person name="Chaidir N."/>
            <person name="Claudel C."/>
            <person name="Donnadieu C."/>
            <person name="Faraut T."/>
            <person name="Fievet G."/>
            <person name="Helmstetter N."/>
            <person name="King M."/>
            <person name="Knapp S.J."/>
            <person name="Lai Z."/>
            <person name="Le Paslier M.C."/>
            <person name="Lippi Y."/>
            <person name="Lorenzon L."/>
            <person name="Mandel J.R."/>
            <person name="Marage G."/>
            <person name="Marchand G."/>
            <person name="Marquand E."/>
            <person name="Bret-Mestries E."/>
            <person name="Morien E."/>
            <person name="Nambeesan S."/>
            <person name="Nguyen T."/>
            <person name="Pegot-Espagnet P."/>
            <person name="Pouilly N."/>
            <person name="Raftis F."/>
            <person name="Sallet E."/>
            <person name="Schiex T."/>
            <person name="Thomas J."/>
            <person name="Vandecasteele C."/>
            <person name="Vares D."/>
            <person name="Vear F."/>
            <person name="Vautrin S."/>
            <person name="Crespi M."/>
            <person name="Mangin B."/>
            <person name="Burke J.M."/>
            <person name="Salse J."/>
            <person name="Munos S."/>
            <person name="Vincourt P."/>
            <person name="Rieseberg L.H."/>
            <person name="Langlade N.B."/>
        </authorList>
    </citation>
    <scope>NUCLEOTIDE SEQUENCE [LARGE SCALE GENOMIC DNA]</scope>
    <source>
        <strain evidence="3">cv. SF193</strain>
        <tissue evidence="1">Leaves</tissue>
    </source>
</reference>
<proteinExistence type="predicted"/>
<reference evidence="2" key="2">
    <citation type="submission" date="2017-02" db="EMBL/GenBank/DDBJ databases">
        <title>Sunflower complete genome.</title>
        <authorList>
            <person name="Langlade N."/>
            <person name="Munos S."/>
        </authorList>
    </citation>
    <scope>NUCLEOTIDE SEQUENCE [LARGE SCALE GENOMIC DNA]</scope>
    <source>
        <tissue evidence="2">Leaves</tissue>
    </source>
</reference>
<dbReference type="AlphaFoldDB" id="A0A251S658"/>
<evidence type="ECO:0000313" key="1">
    <source>
        <dbReference type="EMBL" id="KAF5763004.1"/>
    </source>
</evidence>
<dbReference type="EMBL" id="MNCJ02000330">
    <property type="protein sequence ID" value="KAF5763004.1"/>
    <property type="molecule type" value="Genomic_DNA"/>
</dbReference>
<gene>
    <name evidence="2" type="ORF">HannXRQ_Chr15g0468021</name>
    <name evidence="1" type="ORF">HanXRQr2_Chr15g0675281</name>
</gene>
<organism evidence="2 3">
    <name type="scientific">Helianthus annuus</name>
    <name type="common">Common sunflower</name>
    <dbReference type="NCBI Taxonomy" id="4232"/>
    <lineage>
        <taxon>Eukaryota</taxon>
        <taxon>Viridiplantae</taxon>
        <taxon>Streptophyta</taxon>
        <taxon>Embryophyta</taxon>
        <taxon>Tracheophyta</taxon>
        <taxon>Spermatophyta</taxon>
        <taxon>Magnoliopsida</taxon>
        <taxon>eudicotyledons</taxon>
        <taxon>Gunneridae</taxon>
        <taxon>Pentapetalae</taxon>
        <taxon>asterids</taxon>
        <taxon>campanulids</taxon>
        <taxon>Asterales</taxon>
        <taxon>Asteraceae</taxon>
        <taxon>Asteroideae</taxon>
        <taxon>Heliantheae alliance</taxon>
        <taxon>Heliantheae</taxon>
        <taxon>Helianthus</taxon>
    </lineage>
</organism>
<dbReference type="Proteomes" id="UP000215914">
    <property type="component" value="Chromosome 15"/>
</dbReference>
<evidence type="ECO:0000313" key="3">
    <source>
        <dbReference type="Proteomes" id="UP000215914"/>
    </source>
</evidence>